<gene>
    <name evidence="6" type="ORF">SAMN05660772_00758</name>
</gene>
<dbReference type="InterPro" id="IPR003313">
    <property type="entry name" value="AraC-bd"/>
</dbReference>
<dbReference type="AlphaFoldDB" id="A0A1W1USC8"/>
<evidence type="ECO:0000256" key="2">
    <source>
        <dbReference type="ARBA" id="ARBA00023125"/>
    </source>
</evidence>
<organism evidence="6 7">
    <name type="scientific">Pasteurella testudinis DSM 23072</name>
    <dbReference type="NCBI Taxonomy" id="1122938"/>
    <lineage>
        <taxon>Bacteria</taxon>
        <taxon>Pseudomonadati</taxon>
        <taxon>Pseudomonadota</taxon>
        <taxon>Gammaproteobacteria</taxon>
        <taxon>Pasteurellales</taxon>
        <taxon>Pasteurellaceae</taxon>
        <taxon>Pasteurella</taxon>
    </lineage>
</organism>
<dbReference type="Pfam" id="PF12833">
    <property type="entry name" value="HTH_18"/>
    <property type="match status" value="1"/>
</dbReference>
<evidence type="ECO:0000256" key="3">
    <source>
        <dbReference type="ARBA" id="ARBA00023159"/>
    </source>
</evidence>
<dbReference type="STRING" id="1122938.SAMN05660772_00758"/>
<name>A0A1W1USC8_9PAST</name>
<dbReference type="InterPro" id="IPR020449">
    <property type="entry name" value="Tscrpt_reg_AraC-type_HTH"/>
</dbReference>
<dbReference type="SUPFAM" id="SSF51215">
    <property type="entry name" value="Regulatory protein AraC"/>
    <property type="match status" value="1"/>
</dbReference>
<dbReference type="Pfam" id="PF02311">
    <property type="entry name" value="AraC_binding"/>
    <property type="match status" value="1"/>
</dbReference>
<dbReference type="PRINTS" id="PR00032">
    <property type="entry name" value="HTHARAC"/>
</dbReference>
<keyword evidence="2 6" id="KW-0238">DNA-binding</keyword>
<dbReference type="PANTHER" id="PTHR43280:SF28">
    <property type="entry name" value="HTH-TYPE TRANSCRIPTIONAL ACTIVATOR RHAS"/>
    <property type="match status" value="1"/>
</dbReference>
<dbReference type="PROSITE" id="PS01124">
    <property type="entry name" value="HTH_ARAC_FAMILY_2"/>
    <property type="match status" value="1"/>
</dbReference>
<keyword evidence="1" id="KW-0805">Transcription regulation</keyword>
<proteinExistence type="predicted"/>
<sequence length="346" mass="41140">MGITELEQLLMDFNEDELFYRQYYLARQTPAELKAFLASLNLKDALERRLIIPDIKECSYQHMHDEWFFDENSKNNVVLTKHNRFTPEFWHSHIFFQFSYVLSGRCQQKIGQQTLVMEAGDFCLIAPNIKHAIAVFDESIVINIVIRRSTFNDIFFNMLCDNNIISIFFNQFLYAQKYSPFLVIATAQDQKIKKMVLEMLSEFQQKNNYYELILTNQLMILFAKLLQKYEDRIILPRYQSKNSDEISKILNFIMDNYQSVSLSIVAKQFYYSMPYCSKLIKDYTGKSFTEIVQDIKFNKAEILLKETNITVSEISQFIGFNNIENFNRLFKKRYAMTPTEFRRCMV</sequence>
<keyword evidence="3" id="KW-0010">Activator</keyword>
<reference evidence="7" key="1">
    <citation type="submission" date="2017-04" db="EMBL/GenBank/DDBJ databases">
        <authorList>
            <person name="Varghese N."/>
            <person name="Submissions S."/>
        </authorList>
    </citation>
    <scope>NUCLEOTIDE SEQUENCE [LARGE SCALE GENOMIC DNA]</scope>
    <source>
        <strain evidence="7">DSM 23072</strain>
    </source>
</reference>
<evidence type="ECO:0000259" key="5">
    <source>
        <dbReference type="PROSITE" id="PS01124"/>
    </source>
</evidence>
<evidence type="ECO:0000256" key="1">
    <source>
        <dbReference type="ARBA" id="ARBA00023015"/>
    </source>
</evidence>
<accession>A0A1W1USC8</accession>
<dbReference type="SMART" id="SM00342">
    <property type="entry name" value="HTH_ARAC"/>
    <property type="match status" value="1"/>
</dbReference>
<dbReference type="GO" id="GO:0003700">
    <property type="term" value="F:DNA-binding transcription factor activity"/>
    <property type="evidence" value="ECO:0007669"/>
    <property type="project" value="InterPro"/>
</dbReference>
<protein>
    <submittedName>
        <fullName evidence="6">AraC-type DNA-binding protein</fullName>
    </submittedName>
</protein>
<dbReference type="SUPFAM" id="SSF46689">
    <property type="entry name" value="Homeodomain-like"/>
    <property type="match status" value="1"/>
</dbReference>
<evidence type="ECO:0000313" key="6">
    <source>
        <dbReference type="EMBL" id="SMB84048.1"/>
    </source>
</evidence>
<dbReference type="InterPro" id="IPR009057">
    <property type="entry name" value="Homeodomain-like_sf"/>
</dbReference>
<dbReference type="PANTHER" id="PTHR43280">
    <property type="entry name" value="ARAC-FAMILY TRANSCRIPTIONAL REGULATOR"/>
    <property type="match status" value="1"/>
</dbReference>
<dbReference type="Gene3D" id="1.10.10.60">
    <property type="entry name" value="Homeodomain-like"/>
    <property type="match status" value="2"/>
</dbReference>
<dbReference type="RefSeq" id="WP_084256884.1">
    <property type="nucleotide sequence ID" value="NZ_FWWV01000013.1"/>
</dbReference>
<dbReference type="InterPro" id="IPR018060">
    <property type="entry name" value="HTH_AraC"/>
</dbReference>
<evidence type="ECO:0000256" key="4">
    <source>
        <dbReference type="ARBA" id="ARBA00023163"/>
    </source>
</evidence>
<dbReference type="EMBL" id="FWWV01000013">
    <property type="protein sequence ID" value="SMB84048.1"/>
    <property type="molecule type" value="Genomic_DNA"/>
</dbReference>
<dbReference type="GO" id="GO:0043565">
    <property type="term" value="F:sequence-specific DNA binding"/>
    <property type="evidence" value="ECO:0007669"/>
    <property type="project" value="InterPro"/>
</dbReference>
<keyword evidence="7" id="KW-1185">Reference proteome</keyword>
<dbReference type="InterPro" id="IPR014710">
    <property type="entry name" value="RmlC-like_jellyroll"/>
</dbReference>
<keyword evidence="4" id="KW-0804">Transcription</keyword>
<dbReference type="InterPro" id="IPR037923">
    <property type="entry name" value="HTH-like"/>
</dbReference>
<dbReference type="Proteomes" id="UP000192408">
    <property type="component" value="Unassembled WGS sequence"/>
</dbReference>
<dbReference type="Gene3D" id="2.60.120.10">
    <property type="entry name" value="Jelly Rolls"/>
    <property type="match status" value="1"/>
</dbReference>
<evidence type="ECO:0000313" key="7">
    <source>
        <dbReference type="Proteomes" id="UP000192408"/>
    </source>
</evidence>
<feature type="domain" description="HTH araC/xylS-type" evidence="5">
    <location>
        <begin position="247"/>
        <end position="344"/>
    </location>
</feature>